<dbReference type="Proteomes" id="UP001151760">
    <property type="component" value="Unassembled WGS sequence"/>
</dbReference>
<keyword evidence="3" id="KW-1185">Reference proteome</keyword>
<dbReference type="EMBL" id="BQNB010019575">
    <property type="protein sequence ID" value="GJT86735.1"/>
    <property type="molecule type" value="Genomic_DNA"/>
</dbReference>
<feature type="coiled-coil region" evidence="1">
    <location>
        <begin position="69"/>
        <end position="142"/>
    </location>
</feature>
<reference evidence="2" key="2">
    <citation type="submission" date="2022-01" db="EMBL/GenBank/DDBJ databases">
        <authorList>
            <person name="Yamashiro T."/>
            <person name="Shiraishi A."/>
            <person name="Satake H."/>
            <person name="Nakayama K."/>
        </authorList>
    </citation>
    <scope>NUCLEOTIDE SEQUENCE</scope>
</reference>
<evidence type="ECO:0000313" key="3">
    <source>
        <dbReference type="Proteomes" id="UP001151760"/>
    </source>
</evidence>
<evidence type="ECO:0000256" key="1">
    <source>
        <dbReference type="SAM" id="Coils"/>
    </source>
</evidence>
<sequence>MGSNEETIRLAQEAEKQQIFAQQVQKQNTHLTSQLEMYKERVRILENINKDNNYLNEFLGVDERAKRYNKQAQSQLVRDRDIIRDLEKQRDKLELDVKDYKRQKEEYQKTQTIFNQTQCNKEEKYLDDILQLQAKNKDLENVVCKMGKSTETLRLLTDEQKAFRDNLRKLDLGYNGPYELCDKNEQLHGINA</sequence>
<organism evidence="2 3">
    <name type="scientific">Tanacetum coccineum</name>
    <dbReference type="NCBI Taxonomy" id="301880"/>
    <lineage>
        <taxon>Eukaryota</taxon>
        <taxon>Viridiplantae</taxon>
        <taxon>Streptophyta</taxon>
        <taxon>Embryophyta</taxon>
        <taxon>Tracheophyta</taxon>
        <taxon>Spermatophyta</taxon>
        <taxon>Magnoliopsida</taxon>
        <taxon>eudicotyledons</taxon>
        <taxon>Gunneridae</taxon>
        <taxon>Pentapetalae</taxon>
        <taxon>asterids</taxon>
        <taxon>campanulids</taxon>
        <taxon>Asterales</taxon>
        <taxon>Asteraceae</taxon>
        <taxon>Asteroideae</taxon>
        <taxon>Anthemideae</taxon>
        <taxon>Anthemidinae</taxon>
        <taxon>Tanacetum</taxon>
    </lineage>
</organism>
<accession>A0ABQ5HFR9</accession>
<gene>
    <name evidence="2" type="ORF">Tco_1068452</name>
</gene>
<comment type="caution">
    <text evidence="2">The sequence shown here is derived from an EMBL/GenBank/DDBJ whole genome shotgun (WGS) entry which is preliminary data.</text>
</comment>
<reference evidence="2" key="1">
    <citation type="journal article" date="2022" name="Int. J. Mol. Sci.">
        <title>Draft Genome of Tanacetum Coccineum: Genomic Comparison of Closely Related Tanacetum-Family Plants.</title>
        <authorList>
            <person name="Yamashiro T."/>
            <person name="Shiraishi A."/>
            <person name="Nakayama K."/>
            <person name="Satake H."/>
        </authorList>
    </citation>
    <scope>NUCLEOTIDE SEQUENCE</scope>
</reference>
<protein>
    <submittedName>
        <fullName evidence="2">Uncharacterized protein</fullName>
    </submittedName>
</protein>
<keyword evidence="1" id="KW-0175">Coiled coil</keyword>
<proteinExistence type="predicted"/>
<evidence type="ECO:0000313" key="2">
    <source>
        <dbReference type="EMBL" id="GJT86735.1"/>
    </source>
</evidence>
<name>A0ABQ5HFR9_9ASTR</name>